<protein>
    <submittedName>
        <fullName evidence="2">DsbA family oxidoreductase</fullName>
    </submittedName>
</protein>
<dbReference type="AlphaFoldDB" id="A0A5C6S8Q3"/>
<name>A0A5C6S8Q3_9RHOB</name>
<dbReference type="RefSeq" id="WP_147096275.1">
    <property type="nucleotide sequence ID" value="NZ_JBHUFH010000002.1"/>
</dbReference>
<evidence type="ECO:0000313" key="3">
    <source>
        <dbReference type="Proteomes" id="UP000321562"/>
    </source>
</evidence>
<dbReference type="InterPro" id="IPR036249">
    <property type="entry name" value="Thioredoxin-like_sf"/>
</dbReference>
<dbReference type="EMBL" id="VOPL01000001">
    <property type="protein sequence ID" value="TXB70790.1"/>
    <property type="molecule type" value="Genomic_DNA"/>
</dbReference>
<dbReference type="GO" id="GO:0016491">
    <property type="term" value="F:oxidoreductase activity"/>
    <property type="evidence" value="ECO:0007669"/>
    <property type="project" value="InterPro"/>
</dbReference>
<reference evidence="2 3" key="1">
    <citation type="submission" date="2019-08" db="EMBL/GenBank/DDBJ databases">
        <authorList>
            <person name="Ye J."/>
        </authorList>
    </citation>
    <scope>NUCLEOTIDE SEQUENCE [LARGE SCALE GENOMIC DNA]</scope>
    <source>
        <strain evidence="2 3">TK008</strain>
    </source>
</reference>
<dbReference type="SUPFAM" id="SSF52833">
    <property type="entry name" value="Thioredoxin-like"/>
    <property type="match status" value="1"/>
</dbReference>
<gene>
    <name evidence="2" type="ORF">FQV27_02745</name>
</gene>
<comment type="caution">
    <text evidence="2">The sequence shown here is derived from an EMBL/GenBank/DDBJ whole genome shotgun (WGS) entry which is preliminary data.</text>
</comment>
<evidence type="ECO:0000313" key="2">
    <source>
        <dbReference type="EMBL" id="TXB70790.1"/>
    </source>
</evidence>
<dbReference type="Gene3D" id="3.40.30.10">
    <property type="entry name" value="Glutaredoxin"/>
    <property type="match status" value="1"/>
</dbReference>
<feature type="domain" description="DSBA-like thioredoxin" evidence="1">
    <location>
        <begin position="3"/>
        <end position="202"/>
    </location>
</feature>
<proteinExistence type="predicted"/>
<sequence>MITLDIFADPTCPWCLVGKAELDQALESRPDHPFELTWHPFRLNPNIPPAGVGHADYMLAKFGDEAGIIAANTPVLEASERLGLGIDMAAITRVPQTLDAFRLMHWAGIEGAQTRVMSGLMRAYWREGRDIADHDVLADIGKGAGMDGAMIRKLLASNADRDEVLAREAHARERGIRAVPTFVIGGSHVLPGAQPADLWRKVIDELSGPAAGGG</sequence>
<evidence type="ECO:0000259" key="1">
    <source>
        <dbReference type="Pfam" id="PF01323"/>
    </source>
</evidence>
<organism evidence="2 3">
    <name type="scientific">Paracoccus aurantiacus</name>
    <dbReference type="NCBI Taxonomy" id="2599412"/>
    <lineage>
        <taxon>Bacteria</taxon>
        <taxon>Pseudomonadati</taxon>
        <taxon>Pseudomonadota</taxon>
        <taxon>Alphaproteobacteria</taxon>
        <taxon>Rhodobacterales</taxon>
        <taxon>Paracoccaceae</taxon>
        <taxon>Paracoccus</taxon>
    </lineage>
</organism>
<dbReference type="CDD" id="cd03024">
    <property type="entry name" value="DsbA_FrnE"/>
    <property type="match status" value="1"/>
</dbReference>
<dbReference type="InterPro" id="IPR001853">
    <property type="entry name" value="DSBA-like_thioredoxin_dom"/>
</dbReference>
<dbReference type="PANTHER" id="PTHR13887:SF41">
    <property type="entry name" value="THIOREDOXIN SUPERFAMILY PROTEIN"/>
    <property type="match status" value="1"/>
</dbReference>
<accession>A0A5C6S8Q3</accession>
<dbReference type="Proteomes" id="UP000321562">
    <property type="component" value="Unassembled WGS sequence"/>
</dbReference>
<keyword evidence="3" id="KW-1185">Reference proteome</keyword>
<dbReference type="Pfam" id="PF01323">
    <property type="entry name" value="DSBA"/>
    <property type="match status" value="1"/>
</dbReference>
<dbReference type="OrthoDB" id="9799122at2"/>
<dbReference type="PANTHER" id="PTHR13887">
    <property type="entry name" value="GLUTATHIONE S-TRANSFERASE KAPPA"/>
    <property type="match status" value="1"/>
</dbReference>